<keyword evidence="3" id="KW-0515">Mutator protein</keyword>
<evidence type="ECO:0000256" key="4">
    <source>
        <dbReference type="ARBA" id="ARBA00022705"/>
    </source>
</evidence>
<dbReference type="InterPro" id="IPR015797">
    <property type="entry name" value="NUDIX_hydrolase-like_dom_sf"/>
</dbReference>
<name>A0A6N7TW61_9BIFI</name>
<dbReference type="Proteomes" id="UP000436357">
    <property type="component" value="Unassembled WGS sequence"/>
</dbReference>
<dbReference type="GO" id="GO:0008413">
    <property type="term" value="F:8-oxo-7,8-dihydroguanosine triphosphate pyrophosphatase activity"/>
    <property type="evidence" value="ECO:0007669"/>
    <property type="project" value="TreeGrafter"/>
</dbReference>
<dbReference type="Pfam" id="PF14815">
    <property type="entry name" value="NUDIX_4"/>
    <property type="match status" value="1"/>
</dbReference>
<dbReference type="GO" id="GO:0046872">
    <property type="term" value="F:metal ion binding"/>
    <property type="evidence" value="ECO:0007669"/>
    <property type="project" value="UniProtKB-KW"/>
</dbReference>
<keyword evidence="6" id="KW-0227">DNA damage</keyword>
<dbReference type="PRINTS" id="PR00502">
    <property type="entry name" value="NUDIXFAMILY"/>
</dbReference>
<dbReference type="GO" id="GO:0044715">
    <property type="term" value="F:8-oxo-dGDP phosphatase activity"/>
    <property type="evidence" value="ECO:0007669"/>
    <property type="project" value="TreeGrafter"/>
</dbReference>
<reference evidence="13 14" key="1">
    <citation type="submission" date="2019-11" db="EMBL/GenBank/DDBJ databases">
        <title>Draft Genome Sequence of Plant Growth-Promoting Rhizosphere-Associated Bacteria.</title>
        <authorList>
            <person name="Vasilyev I.Y."/>
            <person name="Radchenko V."/>
            <person name="Ilnitskaya E.V."/>
        </authorList>
    </citation>
    <scope>NUCLEOTIDE SEQUENCE [LARGE SCALE GENOMIC DNA]</scope>
    <source>
        <strain evidence="13 14">VRA_9sq_n</strain>
    </source>
</reference>
<dbReference type="EMBL" id="WKKW01000002">
    <property type="protein sequence ID" value="MSD91037.1"/>
    <property type="molecule type" value="Genomic_DNA"/>
</dbReference>
<evidence type="ECO:0000313" key="13">
    <source>
        <dbReference type="EMBL" id="MSD91037.1"/>
    </source>
</evidence>
<comment type="caution">
    <text evidence="13">The sequence shown here is derived from an EMBL/GenBank/DDBJ whole genome shotgun (WGS) entry which is preliminary data.</text>
</comment>
<evidence type="ECO:0000256" key="8">
    <source>
        <dbReference type="ARBA" id="ARBA00022842"/>
    </source>
</evidence>
<evidence type="ECO:0000256" key="10">
    <source>
        <dbReference type="ARBA" id="ARBA00035861"/>
    </source>
</evidence>
<keyword evidence="4" id="KW-0235">DNA replication</keyword>
<dbReference type="GO" id="GO:0006281">
    <property type="term" value="P:DNA repair"/>
    <property type="evidence" value="ECO:0007669"/>
    <property type="project" value="UniProtKB-KW"/>
</dbReference>
<evidence type="ECO:0000256" key="2">
    <source>
        <dbReference type="ARBA" id="ARBA00005582"/>
    </source>
</evidence>
<dbReference type="PROSITE" id="PS51462">
    <property type="entry name" value="NUDIX"/>
    <property type="match status" value="1"/>
</dbReference>
<protein>
    <recommendedName>
        <fullName evidence="11">8-oxo-dGTP diphosphatase</fullName>
        <ecNumber evidence="11">3.6.1.55</ecNumber>
    </recommendedName>
</protein>
<evidence type="ECO:0000256" key="9">
    <source>
        <dbReference type="ARBA" id="ARBA00023204"/>
    </source>
</evidence>
<dbReference type="AlphaFoldDB" id="A0A6N7TW61"/>
<gene>
    <name evidence="13" type="ORF">GKC41_05115</name>
</gene>
<keyword evidence="7" id="KW-0378">Hydrolase</keyword>
<evidence type="ECO:0000256" key="7">
    <source>
        <dbReference type="ARBA" id="ARBA00022801"/>
    </source>
</evidence>
<sequence length="145" mass="16266">MRTNRTKTTSVAGGAILENGLILCAQRGPGRTLEGCWEFPGGKIKLGESPSEALRREIFEELDCTVQVLEPVCTTMYTYPFGRIALCIQLCRLIQGRPQRSEHRALRWLAPKNLPSLNWAPADRPAEAILTAMDQCFANHHHDHQ</sequence>
<dbReference type="SUPFAM" id="SSF55811">
    <property type="entry name" value="Nudix"/>
    <property type="match status" value="1"/>
</dbReference>
<evidence type="ECO:0000256" key="11">
    <source>
        <dbReference type="ARBA" id="ARBA00038905"/>
    </source>
</evidence>
<dbReference type="RefSeq" id="WP_154313299.1">
    <property type="nucleotide sequence ID" value="NZ_WKKW01000002.1"/>
</dbReference>
<evidence type="ECO:0000256" key="1">
    <source>
        <dbReference type="ARBA" id="ARBA00001946"/>
    </source>
</evidence>
<proteinExistence type="inferred from homology"/>
<dbReference type="EC" id="3.6.1.55" evidence="11"/>
<keyword evidence="8" id="KW-0460">Magnesium</keyword>
<evidence type="ECO:0000256" key="3">
    <source>
        <dbReference type="ARBA" id="ARBA00022457"/>
    </source>
</evidence>
<dbReference type="CDD" id="cd03425">
    <property type="entry name" value="NUDIX_MutT_NudA_like"/>
    <property type="match status" value="1"/>
</dbReference>
<organism evidence="13 14">
    <name type="scientific">Bifidobacterium asteroides</name>
    <dbReference type="NCBI Taxonomy" id="1684"/>
    <lineage>
        <taxon>Bacteria</taxon>
        <taxon>Bacillati</taxon>
        <taxon>Actinomycetota</taxon>
        <taxon>Actinomycetes</taxon>
        <taxon>Bifidobacteriales</taxon>
        <taxon>Bifidobacteriaceae</taxon>
        <taxon>Bifidobacterium</taxon>
    </lineage>
</organism>
<dbReference type="InterPro" id="IPR000086">
    <property type="entry name" value="NUDIX_hydrolase_dom"/>
</dbReference>
<comment type="similarity">
    <text evidence="2">Belongs to the Nudix hydrolase family.</text>
</comment>
<dbReference type="InterPro" id="IPR029119">
    <property type="entry name" value="MutY_C"/>
</dbReference>
<feature type="domain" description="Nudix hydrolase" evidence="12">
    <location>
        <begin position="7"/>
        <end position="131"/>
    </location>
</feature>
<dbReference type="Gene3D" id="3.90.79.10">
    <property type="entry name" value="Nucleoside Triphosphate Pyrophosphohydrolase"/>
    <property type="match status" value="1"/>
</dbReference>
<accession>A0A6N7TW61</accession>
<evidence type="ECO:0000259" key="12">
    <source>
        <dbReference type="PROSITE" id="PS51462"/>
    </source>
</evidence>
<comment type="catalytic activity">
    <reaction evidence="10">
        <text>8-oxo-dGTP + H2O = 8-oxo-dGMP + diphosphate + H(+)</text>
        <dbReference type="Rhea" id="RHEA:31575"/>
        <dbReference type="ChEBI" id="CHEBI:15377"/>
        <dbReference type="ChEBI" id="CHEBI:15378"/>
        <dbReference type="ChEBI" id="CHEBI:33019"/>
        <dbReference type="ChEBI" id="CHEBI:63224"/>
        <dbReference type="ChEBI" id="CHEBI:77896"/>
        <dbReference type="EC" id="3.6.1.55"/>
    </reaction>
</comment>
<evidence type="ECO:0000313" key="14">
    <source>
        <dbReference type="Proteomes" id="UP000436357"/>
    </source>
</evidence>
<dbReference type="PANTHER" id="PTHR47707">
    <property type="entry name" value="8-OXO-DGTP DIPHOSPHATASE"/>
    <property type="match status" value="1"/>
</dbReference>
<evidence type="ECO:0000256" key="5">
    <source>
        <dbReference type="ARBA" id="ARBA00022723"/>
    </source>
</evidence>
<comment type="cofactor">
    <cofactor evidence="1">
        <name>Mg(2+)</name>
        <dbReference type="ChEBI" id="CHEBI:18420"/>
    </cofactor>
</comment>
<dbReference type="GO" id="GO:0035539">
    <property type="term" value="F:8-oxo-7,8-dihydrodeoxyguanosine triphosphate pyrophosphatase activity"/>
    <property type="evidence" value="ECO:0007669"/>
    <property type="project" value="UniProtKB-EC"/>
</dbReference>
<dbReference type="InterPro" id="IPR020476">
    <property type="entry name" value="Nudix_hydrolase"/>
</dbReference>
<keyword evidence="5" id="KW-0479">Metal-binding</keyword>
<keyword evidence="9" id="KW-0234">DNA repair</keyword>
<evidence type="ECO:0000256" key="6">
    <source>
        <dbReference type="ARBA" id="ARBA00022763"/>
    </source>
</evidence>
<dbReference type="GO" id="GO:0044716">
    <property type="term" value="F:8-oxo-GDP phosphatase activity"/>
    <property type="evidence" value="ECO:0007669"/>
    <property type="project" value="TreeGrafter"/>
</dbReference>
<dbReference type="GO" id="GO:0006260">
    <property type="term" value="P:DNA replication"/>
    <property type="evidence" value="ECO:0007669"/>
    <property type="project" value="UniProtKB-KW"/>
</dbReference>
<dbReference type="PANTHER" id="PTHR47707:SF1">
    <property type="entry name" value="NUDIX HYDROLASE FAMILY PROTEIN"/>
    <property type="match status" value="1"/>
</dbReference>
<dbReference type="OrthoDB" id="9804442at2"/>
<dbReference type="InterPro" id="IPR047127">
    <property type="entry name" value="MutT-like"/>
</dbReference>